<sequence length="575" mass="61271">MHTTPPPADSASRPAGPPAGQGFFDWIRGLGIARSADRWFAGVAAGIAERLRVDPIIVRGVFIVLALLGGPGLLLYLVGWLLLPDASGRIHVEEIVRGRADTGMIVVAVVLTSVVIIPGVIGLASPGLGFPMLSVWSWDVWGRLGIPEWLSTTVAWVSWIAILGFAFFWIRHVVLQRGREHREREPRPARGERDSRAGDPERDAPQPERDTPQPDDSAASFAARASESADRVARDAAEWGRRAGAAADKWGREVGEQTEAWSARYAEHHDAHRLGTAHTVITLALALLAGGLAALWTTAVHGPLAIESAAPDALITGLIAALAVLAVSLIVAGTRGRYTGWVGFLSACGVVALLVTVVLPWGTRFQPFGNLHVTGSETGAVVLAGNTTVDLTGIGAADRDTGDASTGDDGLEVWVVAGRVTVELPDADPVIAHVRMLAGRIDESGRTDLDASREQQVMTSGPFISREIRSNVTPGNVDTASVVTVTLLAGNVDVRGGGSVSEEASTDDADDPETTTDRSSEQRLERQRDELNDELAVIDWKLSEPGLSASERRSLEAEQDDVARQLADLELEMNR</sequence>
<dbReference type="RefSeq" id="WP_058594245.1">
    <property type="nucleotide sequence ID" value="NZ_LDRK01000059.1"/>
</dbReference>
<evidence type="ECO:0000313" key="5">
    <source>
        <dbReference type="Proteomes" id="UP000070810"/>
    </source>
</evidence>
<accession>A0A147EMT6</accession>
<comment type="caution">
    <text evidence="4">The sequence shown here is derived from an EMBL/GenBank/DDBJ whole genome shotgun (WGS) entry which is preliminary data.</text>
</comment>
<feature type="region of interest" description="Disordered" evidence="1">
    <location>
        <begin position="180"/>
        <end position="231"/>
    </location>
</feature>
<evidence type="ECO:0000256" key="1">
    <source>
        <dbReference type="SAM" id="MobiDB-lite"/>
    </source>
</evidence>
<proteinExistence type="predicted"/>
<gene>
    <name evidence="4" type="ORF">NS354_09355</name>
</gene>
<dbReference type="Pfam" id="PF04024">
    <property type="entry name" value="PspC"/>
    <property type="match status" value="1"/>
</dbReference>
<feature type="transmembrane region" description="Helical" evidence="2">
    <location>
        <begin position="313"/>
        <end position="334"/>
    </location>
</feature>
<organism evidence="4 5">
    <name type="scientific">Leucobacter chromiiresistens</name>
    <dbReference type="NCBI Taxonomy" id="1079994"/>
    <lineage>
        <taxon>Bacteria</taxon>
        <taxon>Bacillati</taxon>
        <taxon>Actinomycetota</taxon>
        <taxon>Actinomycetes</taxon>
        <taxon>Micrococcales</taxon>
        <taxon>Microbacteriaceae</taxon>
        <taxon>Leucobacter</taxon>
    </lineage>
</organism>
<feature type="transmembrane region" description="Helical" evidence="2">
    <location>
        <begin position="149"/>
        <end position="170"/>
    </location>
</feature>
<reference evidence="4 5" key="1">
    <citation type="journal article" date="2016" name="Front. Microbiol.">
        <title>Genomic Resource of Rice Seed Associated Bacteria.</title>
        <authorList>
            <person name="Midha S."/>
            <person name="Bansal K."/>
            <person name="Sharma S."/>
            <person name="Kumar N."/>
            <person name="Patil P.P."/>
            <person name="Chaudhry V."/>
            <person name="Patil P.B."/>
        </authorList>
    </citation>
    <scope>NUCLEOTIDE SEQUENCE [LARGE SCALE GENOMIC DNA]</scope>
    <source>
        <strain evidence="4 5">NS354</strain>
    </source>
</reference>
<name>A0A147EMT6_9MICO</name>
<feature type="compositionally biased region" description="Basic and acidic residues" evidence="1">
    <location>
        <begin position="180"/>
        <end position="212"/>
    </location>
</feature>
<dbReference type="PATRIC" id="fig|1079994.3.peg.2079"/>
<feature type="compositionally biased region" description="Low complexity" evidence="1">
    <location>
        <begin position="217"/>
        <end position="226"/>
    </location>
</feature>
<dbReference type="OrthoDB" id="7359894at2"/>
<keyword evidence="5" id="KW-1185">Reference proteome</keyword>
<dbReference type="Proteomes" id="UP000070810">
    <property type="component" value="Unassembled WGS sequence"/>
</dbReference>
<protein>
    <recommendedName>
        <fullName evidence="3">Phage shock protein PspC N-terminal domain-containing protein</fullName>
    </recommendedName>
</protein>
<feature type="transmembrane region" description="Helical" evidence="2">
    <location>
        <begin position="341"/>
        <end position="362"/>
    </location>
</feature>
<dbReference type="InterPro" id="IPR007168">
    <property type="entry name" value="Phageshock_PspC_N"/>
</dbReference>
<feature type="region of interest" description="Disordered" evidence="1">
    <location>
        <begin position="494"/>
        <end position="530"/>
    </location>
</feature>
<feature type="transmembrane region" description="Helical" evidence="2">
    <location>
        <begin position="280"/>
        <end position="301"/>
    </location>
</feature>
<evidence type="ECO:0000313" key="4">
    <source>
        <dbReference type="EMBL" id="KTR85441.1"/>
    </source>
</evidence>
<feature type="transmembrane region" description="Helical" evidence="2">
    <location>
        <begin position="56"/>
        <end position="83"/>
    </location>
</feature>
<feature type="compositionally biased region" description="Basic and acidic residues" evidence="1">
    <location>
        <begin position="515"/>
        <end position="530"/>
    </location>
</feature>
<keyword evidence="2" id="KW-0472">Membrane</keyword>
<feature type="compositionally biased region" description="Acidic residues" evidence="1">
    <location>
        <begin position="504"/>
        <end position="514"/>
    </location>
</feature>
<keyword evidence="2" id="KW-1133">Transmembrane helix</keyword>
<keyword evidence="2" id="KW-0812">Transmembrane</keyword>
<evidence type="ECO:0000256" key="2">
    <source>
        <dbReference type="SAM" id="Phobius"/>
    </source>
</evidence>
<feature type="domain" description="Phage shock protein PspC N-terminal" evidence="3">
    <location>
        <begin position="34"/>
        <end position="85"/>
    </location>
</feature>
<dbReference type="EMBL" id="LDRK01000059">
    <property type="protein sequence ID" value="KTR85441.1"/>
    <property type="molecule type" value="Genomic_DNA"/>
</dbReference>
<evidence type="ECO:0000259" key="3">
    <source>
        <dbReference type="Pfam" id="PF04024"/>
    </source>
</evidence>
<dbReference type="AlphaFoldDB" id="A0A147EMT6"/>
<feature type="transmembrane region" description="Helical" evidence="2">
    <location>
        <begin position="104"/>
        <end position="129"/>
    </location>
</feature>